<dbReference type="InterPro" id="IPR008271">
    <property type="entry name" value="Ser/Thr_kinase_AS"/>
</dbReference>
<dbReference type="Gene3D" id="1.10.510.10">
    <property type="entry name" value="Transferase(Phosphotransferase) domain 1"/>
    <property type="match status" value="1"/>
</dbReference>
<evidence type="ECO:0000256" key="5">
    <source>
        <dbReference type="PROSITE-ProRule" id="PRU10141"/>
    </source>
</evidence>
<dbReference type="InterPro" id="IPR015943">
    <property type="entry name" value="WD40/YVTN_repeat-like_dom_sf"/>
</dbReference>
<evidence type="ECO:0000313" key="9">
    <source>
        <dbReference type="Proteomes" id="UP000266906"/>
    </source>
</evidence>
<dbReference type="Proteomes" id="UP000266906">
    <property type="component" value="Unassembled WGS sequence"/>
</dbReference>
<dbReference type="SMART" id="SM00220">
    <property type="entry name" value="S_TKc"/>
    <property type="match status" value="1"/>
</dbReference>
<dbReference type="SMART" id="SM00564">
    <property type="entry name" value="PQQ"/>
    <property type="match status" value="5"/>
</dbReference>
<feature type="compositionally biased region" description="Polar residues" evidence="6">
    <location>
        <begin position="599"/>
        <end position="610"/>
    </location>
</feature>
<dbReference type="InterPro" id="IPR011009">
    <property type="entry name" value="Kinase-like_dom_sf"/>
</dbReference>
<evidence type="ECO:0000259" key="7">
    <source>
        <dbReference type="PROSITE" id="PS50011"/>
    </source>
</evidence>
<dbReference type="GO" id="GO:0005524">
    <property type="term" value="F:ATP binding"/>
    <property type="evidence" value="ECO:0007669"/>
    <property type="project" value="UniProtKB-UniRule"/>
</dbReference>
<dbReference type="Pfam" id="PF00069">
    <property type="entry name" value="Pkinase"/>
    <property type="match status" value="1"/>
</dbReference>
<evidence type="ECO:0000256" key="2">
    <source>
        <dbReference type="ARBA" id="ARBA00022741"/>
    </source>
</evidence>
<dbReference type="SUPFAM" id="SSF50998">
    <property type="entry name" value="Quinoprotein alcohol dehydrogenase-like"/>
    <property type="match status" value="2"/>
</dbReference>
<evidence type="ECO:0000256" key="3">
    <source>
        <dbReference type="ARBA" id="ARBA00022777"/>
    </source>
</evidence>
<dbReference type="PANTHER" id="PTHR43289:SF34">
    <property type="entry name" value="SERINE_THREONINE-PROTEIN KINASE YBDM-RELATED"/>
    <property type="match status" value="1"/>
</dbReference>
<dbReference type="InterPro" id="IPR000719">
    <property type="entry name" value="Prot_kinase_dom"/>
</dbReference>
<dbReference type="InterPro" id="IPR018391">
    <property type="entry name" value="PQQ_b-propeller_rpt"/>
</dbReference>
<dbReference type="RefSeq" id="WP_123820763.1">
    <property type="nucleotide sequence ID" value="NZ_RKQG01000002.1"/>
</dbReference>
<dbReference type="PROSITE" id="PS50011">
    <property type="entry name" value="PROTEIN_KINASE_DOM"/>
    <property type="match status" value="1"/>
</dbReference>
<dbReference type="PANTHER" id="PTHR43289">
    <property type="entry name" value="MITOGEN-ACTIVATED PROTEIN KINASE KINASE KINASE 20-RELATED"/>
    <property type="match status" value="1"/>
</dbReference>
<keyword evidence="2 5" id="KW-0547">Nucleotide-binding</keyword>
<dbReference type="GO" id="GO:0004674">
    <property type="term" value="F:protein serine/threonine kinase activity"/>
    <property type="evidence" value="ECO:0007669"/>
    <property type="project" value="UniProtKB-KW"/>
</dbReference>
<keyword evidence="4 5" id="KW-0067">ATP-binding</keyword>
<dbReference type="EMBL" id="RKQG01000002">
    <property type="protein sequence ID" value="RPE29195.1"/>
    <property type="molecule type" value="Genomic_DNA"/>
</dbReference>
<dbReference type="AlphaFoldDB" id="A0A3N4RE81"/>
<protein>
    <submittedName>
        <fullName evidence="8">Serine/threonine protein kinase</fullName>
    </submittedName>
</protein>
<feature type="domain" description="Protein kinase" evidence="7">
    <location>
        <begin position="15"/>
        <end position="278"/>
    </location>
</feature>
<keyword evidence="8" id="KW-0723">Serine/threonine-protein kinase</keyword>
<accession>A0A3N4RE81</accession>
<feature type="region of interest" description="Disordered" evidence="6">
    <location>
        <begin position="359"/>
        <end position="380"/>
    </location>
</feature>
<feature type="binding site" evidence="5">
    <location>
        <position position="43"/>
    </location>
    <ligand>
        <name>ATP</name>
        <dbReference type="ChEBI" id="CHEBI:30616"/>
    </ligand>
</feature>
<dbReference type="InterPro" id="IPR011047">
    <property type="entry name" value="Quinoprotein_ADH-like_sf"/>
</dbReference>
<evidence type="ECO:0000313" key="8">
    <source>
        <dbReference type="EMBL" id="RPE29195.1"/>
    </source>
</evidence>
<dbReference type="Gene3D" id="3.30.200.20">
    <property type="entry name" value="Phosphorylase Kinase, domain 1"/>
    <property type="match status" value="1"/>
</dbReference>
<keyword evidence="9" id="KW-1185">Reference proteome</keyword>
<keyword evidence="3 8" id="KW-0418">Kinase</keyword>
<evidence type="ECO:0000256" key="1">
    <source>
        <dbReference type="ARBA" id="ARBA00022679"/>
    </source>
</evidence>
<dbReference type="InterPro" id="IPR002372">
    <property type="entry name" value="PQQ_rpt_dom"/>
</dbReference>
<gene>
    <name evidence="8" type="ORF">EDD38_6348</name>
</gene>
<keyword evidence="1" id="KW-0808">Transferase</keyword>
<comment type="caution">
    <text evidence="8">The sequence shown here is derived from an EMBL/GenBank/DDBJ whole genome shotgun (WGS) entry which is preliminary data.</text>
</comment>
<name>A0A3N4RE81_9ACTN</name>
<dbReference type="Pfam" id="PF13360">
    <property type="entry name" value="PQQ_2"/>
    <property type="match status" value="1"/>
</dbReference>
<evidence type="ECO:0000256" key="6">
    <source>
        <dbReference type="SAM" id="MobiDB-lite"/>
    </source>
</evidence>
<feature type="region of interest" description="Disordered" evidence="6">
    <location>
        <begin position="300"/>
        <end position="327"/>
    </location>
</feature>
<dbReference type="CDD" id="cd14014">
    <property type="entry name" value="STKc_PknB_like"/>
    <property type="match status" value="1"/>
</dbReference>
<dbReference type="Gene3D" id="2.130.10.10">
    <property type="entry name" value="YVTN repeat-like/Quinoprotein amine dehydrogenase"/>
    <property type="match status" value="2"/>
</dbReference>
<dbReference type="SUPFAM" id="SSF56112">
    <property type="entry name" value="Protein kinase-like (PK-like)"/>
    <property type="match status" value="1"/>
</dbReference>
<dbReference type="PROSITE" id="PS00108">
    <property type="entry name" value="PROTEIN_KINASE_ST"/>
    <property type="match status" value="1"/>
</dbReference>
<proteinExistence type="predicted"/>
<reference evidence="8 9" key="1">
    <citation type="submission" date="2018-11" db="EMBL/GenBank/DDBJ databases">
        <title>Sequencing the genomes of 1000 actinobacteria strains.</title>
        <authorList>
            <person name="Klenk H.-P."/>
        </authorList>
    </citation>
    <scope>NUCLEOTIDE SEQUENCE [LARGE SCALE GENOMIC DNA]</scope>
    <source>
        <strain evidence="8 9">DSM 44781</strain>
    </source>
</reference>
<feature type="region of interest" description="Disordered" evidence="6">
    <location>
        <begin position="586"/>
        <end position="617"/>
    </location>
</feature>
<sequence>MRPLEAADPRQVGPYTLLGRLGSGGMGSVYLGRSAGGRAVAVKLIRPELADDRRFRDRFRHEVAAARTASSAFTAPVVDADPDAPLPWLATSYVPGVPLDEAVRLVGPFPEPALRILAAGVAEELAAIHAAGLTHRDLKPSNVLLALDGPHVIDFGIARAADDSALTAQGTVLGTPAYLSPEQALARPAGPAADVFSLGSTLVHAATGAGPFGPGHPLEVVRRVAAEEPDLGGVPAGLRLLIAACLAKDPADRPTPRQLIAALGLAPHGPGTWLHPELVAAIERSAAVLAPALPPAAVPAPADRPPLLPPPPPPLPPTVPLPAGPPRPARRTLLYGLAGGALALAGGGTALYLTLGDDRPTGKDGGGKAPGAAPTRDLTDPERQLDTAALATPLWTTPLADPITQLLGDGSTLLTVSAKNMQGFDLDGKARWAPRTAPGTFPVLTLGPALAADGKGYYLGWYQNGTAKYDIKTALQAVDLATGETAWAIPRSGTDMLSGAGSVCGLLDGTLYVQGVVPAPNGGGQDQLLWAVDPAARKTRWEQRIRSGALSSSRLAVPSTGTRLLLRLTDMSAGKVTLQGIDTANDGSTAWTQPAPGNALSTSALTQSATDGPHTSAGGRLIHLSDRVYALDPADGSVAWKSAAPLSYQSAVTGTDGRTVYAVAADYATISLRVQALDAGTGAVRWAGKLPAGVLLTNLAALFADDTLYVWAQGKVWALDPATGNARWSYQFTASPTSLDIPLWAGGGRVYGPTEQGLTAVAATGKAP</sequence>
<dbReference type="InterPro" id="IPR017441">
    <property type="entry name" value="Protein_kinase_ATP_BS"/>
</dbReference>
<evidence type="ECO:0000256" key="4">
    <source>
        <dbReference type="ARBA" id="ARBA00022840"/>
    </source>
</evidence>
<dbReference type="PROSITE" id="PS00107">
    <property type="entry name" value="PROTEIN_KINASE_ATP"/>
    <property type="match status" value="1"/>
</dbReference>
<organism evidence="8 9">
    <name type="scientific">Kitasatospora cineracea</name>
    <dbReference type="NCBI Taxonomy" id="88074"/>
    <lineage>
        <taxon>Bacteria</taxon>
        <taxon>Bacillati</taxon>
        <taxon>Actinomycetota</taxon>
        <taxon>Actinomycetes</taxon>
        <taxon>Kitasatosporales</taxon>
        <taxon>Streptomycetaceae</taxon>
        <taxon>Kitasatospora</taxon>
    </lineage>
</organism>